<dbReference type="CDD" id="cd12797">
    <property type="entry name" value="M23_peptidase"/>
    <property type="match status" value="1"/>
</dbReference>
<sequence length="437" mass="47524">MSNGRLPGGAIARAFPEKRLFLRTDTETRFVRLSPATQFLALSGMALVVGWTIVATSMILVDGIGTDHLRDQTQRERALFEERLNGISGERDQALADARAAQERFTAALEQVSEMQTQLLVSETRREELTRGLDATHGTLRTAIAERDAAMTEAEELSVALNGDGKSGTEIARIDDVETTVDVLASALNATAGQRDALADEARDAEDFAEELILEAKLAEDRNAKIFSQLEDALSISVEPLDKMFTAAGLSTDDLLNTVRAGYSGQGGPLTPMSFSTKGSGPDEDSLRANSILERLDRMNLYRIAAQKAPFALPIQAAFRFTSGFGPRWGRMHEGTDFAAAHGTPIYSTADGVVIFAGRQSGYGNLVKIQHEFGIETRYAHMSKVRVNVGQRVSRGDRIGDMGNTGRSTGTHLHYEIRVVGKPVNPMTYIKAAQDVF</sequence>
<evidence type="ECO:0000313" key="6">
    <source>
        <dbReference type="Proteomes" id="UP000248916"/>
    </source>
</evidence>
<keyword evidence="6" id="KW-1185">Reference proteome</keyword>
<dbReference type="EMBL" id="QKZL01000008">
    <property type="protein sequence ID" value="PZX16022.1"/>
    <property type="molecule type" value="Genomic_DNA"/>
</dbReference>
<dbReference type="RefSeq" id="WP_234822581.1">
    <property type="nucleotide sequence ID" value="NZ_QKZL01000008.1"/>
</dbReference>
<dbReference type="InterPro" id="IPR011055">
    <property type="entry name" value="Dup_hybrid_motif"/>
</dbReference>
<dbReference type="Pfam" id="PF19353">
    <property type="entry name" value="DUF5930"/>
    <property type="match status" value="1"/>
</dbReference>
<dbReference type="SUPFAM" id="SSF51261">
    <property type="entry name" value="Duplicated hybrid motif"/>
    <property type="match status" value="1"/>
</dbReference>
<keyword evidence="2" id="KW-0472">Membrane</keyword>
<dbReference type="InterPro" id="IPR050570">
    <property type="entry name" value="Cell_wall_metabolism_enzyme"/>
</dbReference>
<dbReference type="InterPro" id="IPR016047">
    <property type="entry name" value="M23ase_b-sheet_dom"/>
</dbReference>
<dbReference type="AlphaFoldDB" id="A0A2W7NXT9"/>
<protein>
    <submittedName>
        <fullName evidence="5">Murein DD-endopeptidase MepM/ murein hydrolase activator NlpD</fullName>
    </submittedName>
</protein>
<dbReference type="Proteomes" id="UP000248916">
    <property type="component" value="Unassembled WGS sequence"/>
</dbReference>
<keyword evidence="2" id="KW-0812">Transmembrane</keyword>
<feature type="transmembrane region" description="Helical" evidence="2">
    <location>
        <begin position="39"/>
        <end position="61"/>
    </location>
</feature>
<name>A0A2W7NXT9_9RHOB</name>
<feature type="domain" description="DUF5930" evidence="4">
    <location>
        <begin position="11"/>
        <end position="320"/>
    </location>
</feature>
<evidence type="ECO:0000259" key="3">
    <source>
        <dbReference type="Pfam" id="PF01551"/>
    </source>
</evidence>
<reference evidence="5 6" key="1">
    <citation type="submission" date="2018-06" db="EMBL/GenBank/DDBJ databases">
        <title>Genomic Encyclopedia of Archaeal and Bacterial Type Strains, Phase II (KMG-II): from individual species to whole genera.</title>
        <authorList>
            <person name="Goeker M."/>
        </authorList>
    </citation>
    <scope>NUCLEOTIDE SEQUENCE [LARGE SCALE GENOMIC DNA]</scope>
    <source>
        <strain evidence="5 6">DSM 22009</strain>
    </source>
</reference>
<evidence type="ECO:0000256" key="2">
    <source>
        <dbReference type="SAM" id="Phobius"/>
    </source>
</evidence>
<gene>
    <name evidence="5" type="ORF">LX81_02294</name>
</gene>
<evidence type="ECO:0000259" key="4">
    <source>
        <dbReference type="Pfam" id="PF19353"/>
    </source>
</evidence>
<dbReference type="GO" id="GO:0004222">
    <property type="term" value="F:metalloendopeptidase activity"/>
    <property type="evidence" value="ECO:0007669"/>
    <property type="project" value="TreeGrafter"/>
</dbReference>
<evidence type="ECO:0000313" key="5">
    <source>
        <dbReference type="EMBL" id="PZX16022.1"/>
    </source>
</evidence>
<dbReference type="InterPro" id="IPR045974">
    <property type="entry name" value="DUF5930"/>
</dbReference>
<keyword evidence="1" id="KW-0732">Signal</keyword>
<dbReference type="Gene3D" id="2.70.70.10">
    <property type="entry name" value="Glucose Permease (Domain IIA)"/>
    <property type="match status" value="1"/>
</dbReference>
<feature type="domain" description="M23ase beta-sheet core" evidence="3">
    <location>
        <begin position="331"/>
        <end position="426"/>
    </location>
</feature>
<organism evidence="5 6">
    <name type="scientific">Palleronia aestuarii</name>
    <dbReference type="NCBI Taxonomy" id="568105"/>
    <lineage>
        <taxon>Bacteria</taxon>
        <taxon>Pseudomonadati</taxon>
        <taxon>Pseudomonadota</taxon>
        <taxon>Alphaproteobacteria</taxon>
        <taxon>Rhodobacterales</taxon>
        <taxon>Roseobacteraceae</taxon>
        <taxon>Palleronia</taxon>
    </lineage>
</organism>
<evidence type="ECO:0000256" key="1">
    <source>
        <dbReference type="ARBA" id="ARBA00022729"/>
    </source>
</evidence>
<dbReference type="PANTHER" id="PTHR21666:SF289">
    <property type="entry name" value="L-ALA--D-GLU ENDOPEPTIDASE"/>
    <property type="match status" value="1"/>
</dbReference>
<dbReference type="FunFam" id="2.70.70.10:FF:000006">
    <property type="entry name" value="M23 family peptidase"/>
    <property type="match status" value="1"/>
</dbReference>
<dbReference type="PANTHER" id="PTHR21666">
    <property type="entry name" value="PEPTIDASE-RELATED"/>
    <property type="match status" value="1"/>
</dbReference>
<accession>A0A2W7NXT9</accession>
<proteinExistence type="predicted"/>
<keyword evidence="5" id="KW-0378">Hydrolase</keyword>
<comment type="caution">
    <text evidence="5">The sequence shown here is derived from an EMBL/GenBank/DDBJ whole genome shotgun (WGS) entry which is preliminary data.</text>
</comment>
<dbReference type="Pfam" id="PF01551">
    <property type="entry name" value="Peptidase_M23"/>
    <property type="match status" value="1"/>
</dbReference>
<keyword evidence="2" id="KW-1133">Transmembrane helix</keyword>